<name>A0AAW1LEV1_POPJA</name>
<protein>
    <recommendedName>
        <fullName evidence="3">DUF4219 domain-containing protein</fullName>
    </recommendedName>
</protein>
<proteinExistence type="predicted"/>
<dbReference type="PANTHER" id="PTHR35317">
    <property type="entry name" value="OS04G0629600 PROTEIN"/>
    <property type="match status" value="1"/>
</dbReference>
<reference evidence="1 2" key="1">
    <citation type="journal article" date="2024" name="BMC Genomics">
        <title>De novo assembly and annotation of Popillia japonica's genome with initial clues to its potential as an invasive pest.</title>
        <authorList>
            <person name="Cucini C."/>
            <person name="Boschi S."/>
            <person name="Funari R."/>
            <person name="Cardaioli E."/>
            <person name="Iannotti N."/>
            <person name="Marturano G."/>
            <person name="Paoli F."/>
            <person name="Bruttini M."/>
            <person name="Carapelli A."/>
            <person name="Frati F."/>
            <person name="Nardi F."/>
        </authorList>
    </citation>
    <scope>NUCLEOTIDE SEQUENCE [LARGE SCALE GENOMIC DNA]</scope>
    <source>
        <strain evidence="1">DMR45628</strain>
    </source>
</reference>
<comment type="caution">
    <text evidence="1">The sequence shown here is derived from an EMBL/GenBank/DDBJ whole genome shotgun (WGS) entry which is preliminary data.</text>
</comment>
<dbReference type="Pfam" id="PF14223">
    <property type="entry name" value="Retrotran_gag_2"/>
    <property type="match status" value="1"/>
</dbReference>
<dbReference type="AlphaFoldDB" id="A0AAW1LEV1"/>
<sequence length="167" mass="19199">MATNMLPVIEKLTGRENYNDWAFAMQAYLECEDLWSCIKEDNPASSDEVTQKRDSKAKSKITMMIHSSNFVHIGSAKSAKEVWNKLHHVFQDSGLCRKVSLMRKEVWNKLHHVFQDSGLCRKAMQDGSTHYKARLVVKGCAQRKGLAKWYLKARLCKTDPLTIRPDL</sequence>
<dbReference type="PANTHER" id="PTHR35317:SF29">
    <property type="entry name" value="CCHC-TYPE DOMAIN-CONTAINING PROTEIN"/>
    <property type="match status" value="1"/>
</dbReference>
<organism evidence="1 2">
    <name type="scientific">Popillia japonica</name>
    <name type="common">Japanese beetle</name>
    <dbReference type="NCBI Taxonomy" id="7064"/>
    <lineage>
        <taxon>Eukaryota</taxon>
        <taxon>Metazoa</taxon>
        <taxon>Ecdysozoa</taxon>
        <taxon>Arthropoda</taxon>
        <taxon>Hexapoda</taxon>
        <taxon>Insecta</taxon>
        <taxon>Pterygota</taxon>
        <taxon>Neoptera</taxon>
        <taxon>Endopterygota</taxon>
        <taxon>Coleoptera</taxon>
        <taxon>Polyphaga</taxon>
        <taxon>Scarabaeiformia</taxon>
        <taxon>Scarabaeidae</taxon>
        <taxon>Rutelinae</taxon>
        <taxon>Popillia</taxon>
    </lineage>
</organism>
<evidence type="ECO:0000313" key="2">
    <source>
        <dbReference type="Proteomes" id="UP001458880"/>
    </source>
</evidence>
<dbReference type="EMBL" id="JASPKY010000119">
    <property type="protein sequence ID" value="KAK9732375.1"/>
    <property type="molecule type" value="Genomic_DNA"/>
</dbReference>
<accession>A0AAW1LEV1</accession>
<evidence type="ECO:0000313" key="1">
    <source>
        <dbReference type="EMBL" id="KAK9732375.1"/>
    </source>
</evidence>
<evidence type="ECO:0008006" key="3">
    <source>
        <dbReference type="Google" id="ProtNLM"/>
    </source>
</evidence>
<dbReference type="Proteomes" id="UP001458880">
    <property type="component" value="Unassembled WGS sequence"/>
</dbReference>
<keyword evidence="2" id="KW-1185">Reference proteome</keyword>
<gene>
    <name evidence="1" type="ORF">QE152_g12831</name>
</gene>